<evidence type="ECO:0000256" key="11">
    <source>
        <dbReference type="ARBA" id="ARBA00025198"/>
    </source>
</evidence>
<dbReference type="HAMAP" id="MF_01398">
    <property type="entry name" value="ATP_synth_b_bprime"/>
    <property type="match status" value="1"/>
</dbReference>
<feature type="transmembrane region" description="Helical" evidence="15">
    <location>
        <begin position="12"/>
        <end position="30"/>
    </location>
</feature>
<comment type="subcellular location">
    <subcellularLocation>
        <location evidence="15">Cell membrane</location>
        <topology evidence="15">Single-pass membrane protein</topology>
    </subcellularLocation>
    <subcellularLocation>
        <location evidence="14">Endomembrane system</location>
        <topology evidence="14">Single-pass membrane protein</topology>
    </subcellularLocation>
</comment>
<organism evidence="18 19">
    <name type="scientific">Mesonia hippocampi</name>
    <dbReference type="NCBI Taxonomy" id="1628250"/>
    <lineage>
        <taxon>Bacteria</taxon>
        <taxon>Pseudomonadati</taxon>
        <taxon>Bacteroidota</taxon>
        <taxon>Flavobacteriia</taxon>
        <taxon>Flavobacteriales</taxon>
        <taxon>Flavobacteriaceae</taxon>
        <taxon>Mesonia</taxon>
    </lineage>
</organism>
<dbReference type="Proteomes" id="UP000553034">
    <property type="component" value="Unassembled WGS sequence"/>
</dbReference>
<feature type="coiled-coil region" evidence="17">
    <location>
        <begin position="44"/>
        <end position="89"/>
    </location>
</feature>
<evidence type="ECO:0000256" key="6">
    <source>
        <dbReference type="ARBA" id="ARBA00022781"/>
    </source>
</evidence>
<evidence type="ECO:0000256" key="16">
    <source>
        <dbReference type="RuleBase" id="RU003848"/>
    </source>
</evidence>
<dbReference type="SUPFAM" id="SSF81573">
    <property type="entry name" value="F1F0 ATP synthase subunit B, membrane domain"/>
    <property type="match status" value="1"/>
</dbReference>
<evidence type="ECO:0000256" key="12">
    <source>
        <dbReference type="ARBA" id="ARBA00025614"/>
    </source>
</evidence>
<keyword evidence="7 15" id="KW-1133">Transmembrane helix</keyword>
<evidence type="ECO:0000256" key="5">
    <source>
        <dbReference type="ARBA" id="ARBA00022692"/>
    </source>
</evidence>
<dbReference type="InterPro" id="IPR028987">
    <property type="entry name" value="ATP_synth_B-like_membr_sf"/>
</dbReference>
<dbReference type="GO" id="GO:0005886">
    <property type="term" value="C:plasma membrane"/>
    <property type="evidence" value="ECO:0007669"/>
    <property type="project" value="UniProtKB-SubCell"/>
</dbReference>
<dbReference type="CDD" id="cd06503">
    <property type="entry name" value="ATP-synt_Fo_b"/>
    <property type="match status" value="1"/>
</dbReference>
<keyword evidence="8 15" id="KW-0406">Ion transport</keyword>
<dbReference type="PANTHER" id="PTHR33445">
    <property type="entry name" value="ATP SYNTHASE SUBUNIT B', CHLOROPLASTIC"/>
    <property type="match status" value="1"/>
</dbReference>
<comment type="subunit">
    <text evidence="13">F-type ATPases have 2 components, F(1) - the catalytic core - and F(0) - the membrane proton channel. F(1) has five subunits: alpha(3), beta(3), gamma(1), delta(1), epsilon(1). F(0) has four main subunits: a(1), b(2) and c(10-14). The alpha and beta chains form an alternating ring which encloses part of the gamma chain. F(1) is attached to F(0) by a central stalk formed by the gamma and epsilon chains, while a peripheral stalk is formed by the delta and b chains.</text>
</comment>
<dbReference type="Pfam" id="PF00430">
    <property type="entry name" value="ATP-synt_B"/>
    <property type="match status" value="1"/>
</dbReference>
<evidence type="ECO:0000256" key="3">
    <source>
        <dbReference type="ARBA" id="ARBA00022475"/>
    </source>
</evidence>
<keyword evidence="10 15" id="KW-0066">ATP synthesis</keyword>
<gene>
    <name evidence="15" type="primary">atpF</name>
    <name evidence="18" type="ORF">GGR32_001622</name>
</gene>
<name>A0A840EZ69_9FLAO</name>
<keyword evidence="6 15" id="KW-0375">Hydrogen ion transport</keyword>
<accession>A0A840EZ69</accession>
<dbReference type="InterPro" id="IPR050059">
    <property type="entry name" value="ATP_synthase_B_chain"/>
</dbReference>
<dbReference type="GO" id="GO:0046961">
    <property type="term" value="F:proton-transporting ATPase activity, rotational mechanism"/>
    <property type="evidence" value="ECO:0007669"/>
    <property type="project" value="TreeGrafter"/>
</dbReference>
<keyword evidence="9 15" id="KW-0472">Membrane</keyword>
<dbReference type="PANTHER" id="PTHR33445:SF1">
    <property type="entry name" value="ATP SYNTHASE SUBUNIT B"/>
    <property type="match status" value="1"/>
</dbReference>
<dbReference type="GO" id="GO:0046933">
    <property type="term" value="F:proton-transporting ATP synthase activity, rotational mechanism"/>
    <property type="evidence" value="ECO:0007669"/>
    <property type="project" value="UniProtKB-UniRule"/>
</dbReference>
<dbReference type="EMBL" id="JACIFO010000006">
    <property type="protein sequence ID" value="MBB4119324.1"/>
    <property type="molecule type" value="Genomic_DNA"/>
</dbReference>
<comment type="caution">
    <text evidence="18">The sequence shown here is derived from an EMBL/GenBank/DDBJ whole genome shotgun (WGS) entry which is preliminary data.</text>
</comment>
<keyword evidence="17" id="KW-0175">Coiled coil</keyword>
<dbReference type="AlphaFoldDB" id="A0A840EZ69"/>
<reference evidence="18 19" key="1">
    <citation type="submission" date="2020-08" db="EMBL/GenBank/DDBJ databases">
        <title>Genomic Encyclopedia of Type Strains, Phase IV (KMG-IV): sequencing the most valuable type-strain genomes for metagenomic binning, comparative biology and taxonomic classification.</title>
        <authorList>
            <person name="Goeker M."/>
        </authorList>
    </citation>
    <scope>NUCLEOTIDE SEQUENCE [LARGE SCALE GENOMIC DNA]</scope>
    <source>
        <strain evidence="18 19">DSM 29568</strain>
    </source>
</reference>
<comment type="function">
    <text evidence="11 15">F(1)F(0) ATP synthase produces ATP from ADP in the presence of a proton or sodium gradient. F-type ATPases consist of two structural domains, F(1) containing the extramembraneous catalytic core and F(0) containing the membrane proton channel, linked together by a central stalk and a peripheral stalk. During catalysis, ATP synthesis in the catalytic domain of F(1) is coupled via a rotary mechanism of the central stalk subunits to proton translocation.</text>
</comment>
<comment type="function">
    <text evidence="12">Component of the F(0) channel, it forms part of the peripheral stalk, linking F(1) to F(0). The b'-subunit is a diverged and duplicated form of b found in plants and photosynthetic bacteria.</text>
</comment>
<evidence type="ECO:0000256" key="8">
    <source>
        <dbReference type="ARBA" id="ARBA00023065"/>
    </source>
</evidence>
<sequence length="164" mass="18428">MNLITPEFGLIFWQTIVLLVLIFLMAKFAWKPILSAVKKREDSINGALDAAEKARLEMENLKASNEKLLAEARAERDNMLKEARSIKDKMIAEATEDAQEKANKILTNAQQSIEAEKKAALAEVKNEVATLSLEIAQKVVMKELASKEDQMKLVNNMLEDVKLN</sequence>
<keyword evidence="19" id="KW-1185">Reference proteome</keyword>
<dbReference type="NCBIfam" id="TIGR01144">
    <property type="entry name" value="ATP_synt_b"/>
    <property type="match status" value="1"/>
</dbReference>
<keyword evidence="2 15" id="KW-0813">Transport</keyword>
<evidence type="ECO:0000256" key="13">
    <source>
        <dbReference type="ARBA" id="ARBA00026054"/>
    </source>
</evidence>
<evidence type="ECO:0000256" key="17">
    <source>
        <dbReference type="SAM" id="Coils"/>
    </source>
</evidence>
<comment type="similarity">
    <text evidence="1 15 16">Belongs to the ATPase B chain family.</text>
</comment>
<evidence type="ECO:0000313" key="18">
    <source>
        <dbReference type="EMBL" id="MBB4119324.1"/>
    </source>
</evidence>
<evidence type="ECO:0000256" key="14">
    <source>
        <dbReference type="ARBA" id="ARBA00037847"/>
    </source>
</evidence>
<evidence type="ECO:0000256" key="2">
    <source>
        <dbReference type="ARBA" id="ARBA00022448"/>
    </source>
</evidence>
<evidence type="ECO:0000256" key="9">
    <source>
        <dbReference type="ARBA" id="ARBA00023136"/>
    </source>
</evidence>
<comment type="subunit">
    <text evidence="15">F-type ATPases have 2 components, F(1) - the catalytic core - and F(0) - the membrane proton channel. F(1) has five subunits: alpha(3), beta(3), gamma(1), delta(1), epsilon(1). F(0) has three main subunits: a(1), b(2) and c(10-14). The alpha and beta chains form an alternating ring which encloses part of the gamma chain. F(1) is attached to F(0) by a central stalk formed by the gamma and epsilon chains, while a peripheral stalk is formed by the delta and b chains.</text>
</comment>
<keyword evidence="3 15" id="KW-1003">Cell membrane</keyword>
<evidence type="ECO:0000256" key="15">
    <source>
        <dbReference type="HAMAP-Rule" id="MF_01398"/>
    </source>
</evidence>
<keyword evidence="5 15" id="KW-0812">Transmembrane</keyword>
<evidence type="ECO:0000256" key="10">
    <source>
        <dbReference type="ARBA" id="ARBA00023310"/>
    </source>
</evidence>
<dbReference type="RefSeq" id="WP_183477681.1">
    <property type="nucleotide sequence ID" value="NZ_JACIFO010000006.1"/>
</dbReference>
<dbReference type="GO" id="GO:0012505">
    <property type="term" value="C:endomembrane system"/>
    <property type="evidence" value="ECO:0007669"/>
    <property type="project" value="UniProtKB-SubCell"/>
</dbReference>
<keyword evidence="4 15" id="KW-0138">CF(0)</keyword>
<evidence type="ECO:0000313" key="19">
    <source>
        <dbReference type="Proteomes" id="UP000553034"/>
    </source>
</evidence>
<dbReference type="Gene3D" id="1.20.5.620">
    <property type="entry name" value="F1F0 ATP synthase subunit B, membrane domain"/>
    <property type="match status" value="1"/>
</dbReference>
<dbReference type="GO" id="GO:0045259">
    <property type="term" value="C:proton-transporting ATP synthase complex"/>
    <property type="evidence" value="ECO:0007669"/>
    <property type="project" value="UniProtKB-KW"/>
</dbReference>
<protein>
    <recommendedName>
        <fullName evidence="15">ATP synthase subunit b</fullName>
    </recommendedName>
    <alternativeName>
        <fullName evidence="15">ATP synthase F(0) sector subunit b</fullName>
    </alternativeName>
    <alternativeName>
        <fullName evidence="15">ATPase subunit I</fullName>
    </alternativeName>
    <alternativeName>
        <fullName evidence="15">F-type ATPase subunit b</fullName>
        <shortName evidence="15">F-ATPase subunit b</shortName>
    </alternativeName>
</protein>
<dbReference type="InterPro" id="IPR002146">
    <property type="entry name" value="ATP_synth_b/b'su_bac/chlpt"/>
</dbReference>
<evidence type="ECO:0000256" key="4">
    <source>
        <dbReference type="ARBA" id="ARBA00022547"/>
    </source>
</evidence>
<dbReference type="NCBIfam" id="NF011041">
    <property type="entry name" value="PRK14471.1"/>
    <property type="match status" value="1"/>
</dbReference>
<dbReference type="InterPro" id="IPR005864">
    <property type="entry name" value="ATP_synth_F0_bsu_bac"/>
</dbReference>
<evidence type="ECO:0000256" key="1">
    <source>
        <dbReference type="ARBA" id="ARBA00005513"/>
    </source>
</evidence>
<evidence type="ECO:0000256" key="7">
    <source>
        <dbReference type="ARBA" id="ARBA00022989"/>
    </source>
</evidence>
<proteinExistence type="inferred from homology"/>